<sequence>MTTTDTIAAALTLGVAAAFAAVGSWKAARNANVAAQTQTLSRIEQRAPARPSHPGLPLRDRGQ</sequence>
<accession>A0A7W4ZJM3</accession>
<proteinExistence type="predicted"/>
<dbReference type="RefSeq" id="WP_184586649.1">
    <property type="nucleotide sequence ID" value="NZ_BMUP01000001.1"/>
</dbReference>
<dbReference type="AlphaFoldDB" id="A0A7W4ZJM3"/>
<dbReference type="Proteomes" id="UP000572907">
    <property type="component" value="Unassembled WGS sequence"/>
</dbReference>
<name>A0A7W4ZJM3_9ACTN</name>
<gene>
    <name evidence="3" type="ORF">FHS41_000142</name>
</gene>
<evidence type="ECO:0000256" key="1">
    <source>
        <dbReference type="SAM" id="MobiDB-lite"/>
    </source>
</evidence>
<dbReference type="EMBL" id="JACHXE010000001">
    <property type="protein sequence ID" value="MBB3073673.1"/>
    <property type="molecule type" value="Genomic_DNA"/>
</dbReference>
<feature type="signal peptide" evidence="2">
    <location>
        <begin position="1"/>
        <end position="20"/>
    </location>
</feature>
<feature type="region of interest" description="Disordered" evidence="1">
    <location>
        <begin position="39"/>
        <end position="63"/>
    </location>
</feature>
<evidence type="ECO:0000256" key="2">
    <source>
        <dbReference type="SAM" id="SignalP"/>
    </source>
</evidence>
<keyword evidence="4" id="KW-1185">Reference proteome</keyword>
<protein>
    <submittedName>
        <fullName evidence="3">Putative FlgJ-related protein</fullName>
    </submittedName>
</protein>
<feature type="chain" id="PRO_5039082037" evidence="2">
    <location>
        <begin position="21"/>
        <end position="63"/>
    </location>
</feature>
<comment type="caution">
    <text evidence="3">The sequence shown here is derived from an EMBL/GenBank/DDBJ whole genome shotgun (WGS) entry which is preliminary data.</text>
</comment>
<organism evidence="3 4">
    <name type="scientific">Streptomyces violarus</name>
    <dbReference type="NCBI Taxonomy" id="67380"/>
    <lineage>
        <taxon>Bacteria</taxon>
        <taxon>Bacillati</taxon>
        <taxon>Actinomycetota</taxon>
        <taxon>Actinomycetes</taxon>
        <taxon>Kitasatosporales</taxon>
        <taxon>Streptomycetaceae</taxon>
        <taxon>Streptomyces</taxon>
    </lineage>
</organism>
<keyword evidence="2" id="KW-0732">Signal</keyword>
<reference evidence="3 4" key="1">
    <citation type="submission" date="2020-08" db="EMBL/GenBank/DDBJ databases">
        <title>Genomic Encyclopedia of Type Strains, Phase III (KMG-III): the genomes of soil and plant-associated and newly described type strains.</title>
        <authorList>
            <person name="Whitman W."/>
        </authorList>
    </citation>
    <scope>NUCLEOTIDE SEQUENCE [LARGE SCALE GENOMIC DNA]</scope>
    <source>
        <strain evidence="3 4">CECT 3237</strain>
    </source>
</reference>
<evidence type="ECO:0000313" key="3">
    <source>
        <dbReference type="EMBL" id="MBB3073673.1"/>
    </source>
</evidence>
<evidence type="ECO:0000313" key="4">
    <source>
        <dbReference type="Proteomes" id="UP000572907"/>
    </source>
</evidence>